<dbReference type="InterPro" id="IPR000979">
    <property type="entry name" value="Phosphodiesterase_MJ0936/Vps29"/>
</dbReference>
<keyword evidence="2" id="KW-0479">Metal-binding</keyword>
<evidence type="ECO:0000256" key="2">
    <source>
        <dbReference type="RuleBase" id="RU362039"/>
    </source>
</evidence>
<sequence>MRIGVVSDSHGNLYMLDKAISRMGDVDLIIHLGDFYYDILKVNEKYKKAVEYVVGNNEFVMNPIYDRIVVSGGKTIFITHGHKYGVYYGIDRLYFKAQEVQADIVLYGHTHIQSLVREGGMVFLNPGSVSRPRDSKAGYAVIEIDESGDIDVNLLRLDY</sequence>
<dbReference type="PANTHER" id="PTHR43165:SF1">
    <property type="entry name" value="PHOSPHODIESTERASE MJ0936"/>
    <property type="match status" value="1"/>
</dbReference>
<evidence type="ECO:0000259" key="3">
    <source>
        <dbReference type="Pfam" id="PF12850"/>
    </source>
</evidence>
<dbReference type="EC" id="3.1.4.-" evidence="2"/>
<dbReference type="InterPro" id="IPR029052">
    <property type="entry name" value="Metallo-depent_PP-like"/>
</dbReference>
<dbReference type="NCBIfam" id="TIGR00040">
    <property type="entry name" value="yfcE"/>
    <property type="match status" value="1"/>
</dbReference>
<dbReference type="Proteomes" id="UP000295325">
    <property type="component" value="Unassembled WGS sequence"/>
</dbReference>
<dbReference type="OrthoDB" id="9800565at2"/>
<feature type="domain" description="Calcineurin-like phosphoesterase" evidence="3">
    <location>
        <begin position="1"/>
        <end position="146"/>
    </location>
</feature>
<dbReference type="InterPro" id="IPR053193">
    <property type="entry name" value="MetalloPDE_YfcE-like"/>
</dbReference>
<dbReference type="PANTHER" id="PTHR43165">
    <property type="entry name" value="METALLOPHOSPHOESTERASE"/>
    <property type="match status" value="1"/>
</dbReference>
<dbReference type="EMBL" id="SOAZ01000011">
    <property type="protein sequence ID" value="TDT58421.1"/>
    <property type="molecule type" value="Genomic_DNA"/>
</dbReference>
<evidence type="ECO:0000313" key="5">
    <source>
        <dbReference type="Proteomes" id="UP000295325"/>
    </source>
</evidence>
<dbReference type="CDD" id="cd00841">
    <property type="entry name" value="MPP_YfcE"/>
    <property type="match status" value="1"/>
</dbReference>
<dbReference type="InterPro" id="IPR024654">
    <property type="entry name" value="Calcineurin-like_PHP_lpxH"/>
</dbReference>
<dbReference type="GO" id="GO:0016787">
    <property type="term" value="F:hydrolase activity"/>
    <property type="evidence" value="ECO:0007669"/>
    <property type="project" value="UniProtKB-UniRule"/>
</dbReference>
<protein>
    <recommendedName>
        <fullName evidence="2">Phosphoesterase</fullName>
        <ecNumber evidence="2">3.1.4.-</ecNumber>
    </recommendedName>
</protein>
<dbReference type="Pfam" id="PF12850">
    <property type="entry name" value="Metallophos_2"/>
    <property type="match status" value="1"/>
</dbReference>
<accession>A0A4R7KP02</accession>
<reference evidence="4 5" key="1">
    <citation type="submission" date="2019-03" db="EMBL/GenBank/DDBJ databases">
        <title>Genomic Encyclopedia of Type Strains, Phase IV (KMG-IV): sequencing the most valuable type-strain genomes for metagenomic binning, comparative biology and taxonomic classification.</title>
        <authorList>
            <person name="Goeker M."/>
        </authorList>
    </citation>
    <scope>NUCLEOTIDE SEQUENCE [LARGE SCALE GENOMIC DNA]</scope>
    <source>
        <strain evidence="4 5">DSM 24455</strain>
    </source>
</reference>
<dbReference type="GO" id="GO:0046872">
    <property type="term" value="F:metal ion binding"/>
    <property type="evidence" value="ECO:0007669"/>
    <property type="project" value="UniProtKB-KW"/>
</dbReference>
<dbReference type="InterPro" id="IPR041802">
    <property type="entry name" value="MPP_YfcE"/>
</dbReference>
<evidence type="ECO:0000313" key="4">
    <source>
        <dbReference type="EMBL" id="TDT58421.1"/>
    </source>
</evidence>
<dbReference type="RefSeq" id="WP_133628221.1">
    <property type="nucleotide sequence ID" value="NZ_SOAZ01000011.1"/>
</dbReference>
<comment type="cofactor">
    <cofactor evidence="2">
        <name>a divalent metal cation</name>
        <dbReference type="ChEBI" id="CHEBI:60240"/>
    </cofactor>
</comment>
<gene>
    <name evidence="4" type="ORF">EDD71_11156</name>
</gene>
<evidence type="ECO:0000256" key="1">
    <source>
        <dbReference type="ARBA" id="ARBA00008950"/>
    </source>
</evidence>
<comment type="caution">
    <text evidence="4">The sequence shown here is derived from an EMBL/GenBank/DDBJ whole genome shotgun (WGS) entry which is preliminary data.</text>
</comment>
<comment type="similarity">
    <text evidence="1 2">Belongs to the metallophosphoesterase superfamily. YfcE family.</text>
</comment>
<proteinExistence type="inferred from homology"/>
<dbReference type="Gene3D" id="3.60.21.10">
    <property type="match status" value="1"/>
</dbReference>
<name>A0A4R7KP02_9CLOT</name>
<dbReference type="AlphaFoldDB" id="A0A4R7KP02"/>
<keyword evidence="5" id="KW-1185">Reference proteome</keyword>
<dbReference type="SUPFAM" id="SSF56300">
    <property type="entry name" value="Metallo-dependent phosphatases"/>
    <property type="match status" value="1"/>
</dbReference>
<organism evidence="4 5">
    <name type="scientific">Fonticella tunisiensis</name>
    <dbReference type="NCBI Taxonomy" id="1096341"/>
    <lineage>
        <taxon>Bacteria</taxon>
        <taxon>Bacillati</taxon>
        <taxon>Bacillota</taxon>
        <taxon>Clostridia</taxon>
        <taxon>Eubacteriales</taxon>
        <taxon>Clostridiaceae</taxon>
        <taxon>Fonticella</taxon>
    </lineage>
</organism>